<evidence type="ECO:0008006" key="4">
    <source>
        <dbReference type="Google" id="ProtNLM"/>
    </source>
</evidence>
<evidence type="ECO:0000256" key="1">
    <source>
        <dbReference type="SAM" id="MobiDB-lite"/>
    </source>
</evidence>
<accession>A0A7U2NF47</accession>
<dbReference type="Gene3D" id="2.180.10.10">
    <property type="entry name" value="RHS repeat-associated core"/>
    <property type="match status" value="1"/>
</dbReference>
<dbReference type="AlphaFoldDB" id="A0A7U2NF47"/>
<evidence type="ECO:0000313" key="3">
    <source>
        <dbReference type="Proteomes" id="UP000596329"/>
    </source>
</evidence>
<gene>
    <name evidence="2" type="ORF">H0H26_00065</name>
</gene>
<feature type="region of interest" description="Disordered" evidence="1">
    <location>
        <begin position="19"/>
        <end position="49"/>
    </location>
</feature>
<reference evidence="2 3" key="1">
    <citation type="submission" date="2020-07" db="EMBL/GenBank/DDBJ databases">
        <title>Genomic characterization of Flavobacterium psychrophilum strains.</title>
        <authorList>
            <person name="Castillo D."/>
            <person name="Jorgensen J."/>
            <person name="Middelboe M."/>
        </authorList>
    </citation>
    <scope>NUCLEOTIDE SEQUENCE [LARGE SCALE GENOMIC DNA]</scope>
    <source>
        <strain evidence="2 3">FPS-R7</strain>
    </source>
</reference>
<sequence>MDPLAEDALDTSPYAFCENNPLRFTDPTGMSSEDVIDPPSKKKENQQTSITLKKIETPKVQGDYVGQGLDELVTAGIQWLGEKISGSDVSKETSENVQLVTSLAMVITSKGKNAKADEEVAEQVSKKLGIETANGIKVTGFGKHALNRAIGDFSRKGVKSGAILDALKNPLVVKDAITDGLGRQSQRFIGKLSEVVVNPSTGKVISVNPTSSSKAAKLLKQIK</sequence>
<evidence type="ECO:0000313" key="2">
    <source>
        <dbReference type="EMBL" id="QRE04045.1"/>
    </source>
</evidence>
<proteinExistence type="predicted"/>
<dbReference type="EMBL" id="CP059075">
    <property type="protein sequence ID" value="QRE04045.1"/>
    <property type="molecule type" value="Genomic_DNA"/>
</dbReference>
<dbReference type="Proteomes" id="UP000596329">
    <property type="component" value="Chromosome"/>
</dbReference>
<organism evidence="2 3">
    <name type="scientific">Flavobacterium psychrophilum</name>
    <dbReference type="NCBI Taxonomy" id="96345"/>
    <lineage>
        <taxon>Bacteria</taxon>
        <taxon>Pseudomonadati</taxon>
        <taxon>Bacteroidota</taxon>
        <taxon>Flavobacteriia</taxon>
        <taxon>Flavobacteriales</taxon>
        <taxon>Flavobacteriaceae</taxon>
        <taxon>Flavobacterium</taxon>
    </lineage>
</organism>
<name>A0A7U2NF47_FLAPS</name>
<dbReference type="RefSeq" id="WP_081249510.1">
    <property type="nucleotide sequence ID" value="NZ_CP059075.1"/>
</dbReference>
<protein>
    <recommendedName>
        <fullName evidence="4">RHS repeat-associated core domain-containing protein</fullName>
    </recommendedName>
</protein>